<accession>A0ABY5LBT7</accession>
<feature type="chain" id="PRO_5047469408" evidence="1">
    <location>
        <begin position="20"/>
        <end position="97"/>
    </location>
</feature>
<dbReference type="EMBL" id="CP101740">
    <property type="protein sequence ID" value="UUL83483.1"/>
    <property type="molecule type" value="Genomic_DNA"/>
</dbReference>
<sequence>MTRMLTFLLVLGCVGCAPVQPTAVAPVAPGTECNVSKMIDLIGERATPAVVERAQKRSGANTVRRYETGSMLTQDFRSDRLNVEVGELGRIMKLSCG</sequence>
<reference evidence="2" key="1">
    <citation type="submission" date="2022-07" db="EMBL/GenBank/DDBJ databases">
        <title>Sphingomonas sp. nov., a novel bacterium isolated from the north slope of the Mount Everest.</title>
        <authorList>
            <person name="Cui X."/>
            <person name="Liu Y."/>
        </authorList>
    </citation>
    <scope>NUCLEOTIDE SEQUENCE</scope>
    <source>
        <strain evidence="2">S5-59</strain>
    </source>
</reference>
<protein>
    <submittedName>
        <fullName evidence="2">I78 family peptidase inhibitor</fullName>
    </submittedName>
</protein>
<evidence type="ECO:0000313" key="3">
    <source>
        <dbReference type="Proteomes" id="UP001058533"/>
    </source>
</evidence>
<keyword evidence="1" id="KW-0732">Signal</keyword>
<feature type="signal peptide" evidence="1">
    <location>
        <begin position="1"/>
        <end position="19"/>
    </location>
</feature>
<organism evidence="2 3">
    <name type="scientific">Sphingomonas qomolangmaensis</name>
    <dbReference type="NCBI Taxonomy" id="2918765"/>
    <lineage>
        <taxon>Bacteria</taxon>
        <taxon>Pseudomonadati</taxon>
        <taxon>Pseudomonadota</taxon>
        <taxon>Alphaproteobacteria</taxon>
        <taxon>Sphingomonadales</taxon>
        <taxon>Sphingomonadaceae</taxon>
        <taxon>Sphingomonas</taxon>
    </lineage>
</organism>
<dbReference type="InterPro" id="IPR021719">
    <property type="entry name" value="Prot_inh_I78"/>
</dbReference>
<dbReference type="Proteomes" id="UP001058533">
    <property type="component" value="Chromosome"/>
</dbReference>
<proteinExistence type="predicted"/>
<dbReference type="Gene3D" id="3.30.10.10">
    <property type="entry name" value="Trypsin Inhibitor V, subunit A"/>
    <property type="match status" value="1"/>
</dbReference>
<name>A0ABY5LBT7_9SPHN</name>
<dbReference type="RefSeq" id="WP_256507322.1">
    <property type="nucleotide sequence ID" value="NZ_CP101740.1"/>
</dbReference>
<evidence type="ECO:0000256" key="1">
    <source>
        <dbReference type="SAM" id="SignalP"/>
    </source>
</evidence>
<dbReference type="Pfam" id="PF11720">
    <property type="entry name" value="Inhibitor_I78"/>
    <property type="match status" value="1"/>
</dbReference>
<evidence type="ECO:0000313" key="2">
    <source>
        <dbReference type="EMBL" id="UUL83483.1"/>
    </source>
</evidence>
<gene>
    <name evidence="2" type="ORF">NMP03_04450</name>
</gene>
<keyword evidence="3" id="KW-1185">Reference proteome</keyword>